<dbReference type="SUPFAM" id="SSF55781">
    <property type="entry name" value="GAF domain-like"/>
    <property type="match status" value="1"/>
</dbReference>
<dbReference type="OrthoDB" id="9772100at2"/>
<evidence type="ECO:0000313" key="6">
    <source>
        <dbReference type="Proteomes" id="UP000179627"/>
    </source>
</evidence>
<keyword evidence="6" id="KW-1185">Reference proteome</keyword>
<dbReference type="SMART" id="SM00065">
    <property type="entry name" value="GAF"/>
    <property type="match status" value="1"/>
</dbReference>
<sequence length="1680" mass="181524">MTVGRMTPGRDPPMATEPPVVLHATDQTRISRLTLARPGERGIRVIRKEPLGPDAQRRVRHETEILERLSGVEGVVHLAAGPAEGAGPAADGTGVADGTGAADGAGSVLLADVGGAALSRRETPLEPAELIDLALSLAHAVAGMHHRGVVHRDLCPENIVVSEDSGAPCLIDFALATTFSVVRPEFAPRGATVGTVPYLAPEQTGRTGRPVDQRADLYALGAVLYELATGAPPFGTEDPIRIIHEHLTRVPDQPGTVNPAVPAALSAIIMHLLEKEPDDRYQTADGLAYDLALVHRGVTLVRPGDHDHPTRPLAPCRLAGREREIDELDAAFTEAATGKSRGVLVAGAPGVGKTSLVNVLRPIVAGAGGWFVAGKFDQYRRDQEFDAVRQGLRALGRLLLAEPERDLVEIRERMLRGLGPNAGLLTATVPEFAALLKAPQDPGDPMTAQARLSRTPVEVLRAVVSPQRPAVFFVDDLQWAGRTPLGFVDLIFGGEEQIAGLLLVAAYRESDVDAAHPLTPMLARWREQQDGPRHLWLGTLPSAGQAAMVADMLHLAPEPAAQLARAIMPSTGGNPYDVVELLNSLRREGILTAGADGWRWDRAVLRRRLDRLDRGEVTALLTARVDALPPESAELLAVMASLAGQVDLDLLAAATGLGSDEVERRLAPAFGEGLLVLQCDGRPGVRFNHDRTRETVLGGRPAQEQRVRYLRLARRLADRPEFFAVAAEQYLHVADLVHSTGERRTAVALFRRAAEEARVLSNHPLMERLLSTALRLVDPTDTDLLIAVHTDRHAALYCLGRLGDADDTYRTIGRLCAAAAQCTFATTVQVISLTNRGRADEAMRLGLGQLRRLGISVPAGNALDAAIDHGLDDVRRWIDTTSEADDLRKPEITDQSRLLTLRLVNRVMVAAFFCDHTMMAWLAIRALQMWERYGPDRTLVGPASHIPIVTIVRKGDYHLGPRVLRRILAVARARGYEPDVWQALFIYVITSGHWFAPLEDNLPEGRRALEGLLMGGDLQNACWAHYGLVCDLLDCAPTLDVFATAVDEALAFAARTGNGHAEATFRSFHRMVRVLRGEPVEPAGDEAAELNVLAADPFSLANLHVARALTAAVLDHPADAARHAAAVMPCGASIGTNYSMAVARVLLALTLAARVRTAGADRRGALLAELDELIEWLASRAADAPDNFLHLLRMVEAERAWAVGDFHEAAYTFDVALRETPARTRPWHRALALERAARFYLAHAMEEAGHTLLRAARDQYLAWGATAKVSQLDWAYPALRTAATAAAAPPLTIHPRTELSGHRSTVAAGTVDLLAVVAAAQALSSETSVDGLETKVAGILSEMTGATSVHLLLRERERDGWLVPTGAGGTRTLREAGQQSLLPLSVIRYATRTREPVVAANATRDDRFQRDPYFAGLDRCSLLAVPVMIRGSLRAMLLLENRMIRGAFSTERLEGILIIAGQLAVSLDNALIYVSLERQVAERTRQLAASNRQLAAANQQLEQLSITDPLTRLANRRRLEEVLAVEWERARQHAAPIALAMIDIDHFKRYNDHFGHAAGDRCLQRVATCLAGNVGDTLLAARYGGEEFTVVMPDTDLAAGARVCRRLCRAVEDLAEPHPLTAERIITVSIGVTAAIPTAGEGAAAGDALAAFVRSADIALYRAKNGGRNQVETMETASSL</sequence>
<dbReference type="Pfam" id="PF01590">
    <property type="entry name" value="GAF"/>
    <property type="match status" value="1"/>
</dbReference>
<dbReference type="InterPro" id="IPR000719">
    <property type="entry name" value="Prot_kinase_dom"/>
</dbReference>
<dbReference type="Pfam" id="PF13191">
    <property type="entry name" value="AAA_16"/>
    <property type="match status" value="1"/>
</dbReference>
<dbReference type="Proteomes" id="UP000179627">
    <property type="component" value="Unassembled WGS sequence"/>
</dbReference>
<feature type="coiled-coil region" evidence="2">
    <location>
        <begin position="1473"/>
        <end position="1507"/>
    </location>
</feature>
<accession>A0A1S1QQ22</accession>
<dbReference type="InterPro" id="IPR029016">
    <property type="entry name" value="GAF-like_dom_sf"/>
</dbReference>
<dbReference type="PROSITE" id="PS50887">
    <property type="entry name" value="GGDEF"/>
    <property type="match status" value="1"/>
</dbReference>
<dbReference type="InterPro" id="IPR043128">
    <property type="entry name" value="Rev_trsase/Diguanyl_cyclase"/>
</dbReference>
<dbReference type="InterPro" id="IPR011009">
    <property type="entry name" value="Kinase-like_dom_sf"/>
</dbReference>
<dbReference type="Gene3D" id="3.30.70.270">
    <property type="match status" value="1"/>
</dbReference>
<dbReference type="NCBIfam" id="TIGR00254">
    <property type="entry name" value="GGDEF"/>
    <property type="match status" value="1"/>
</dbReference>
<dbReference type="SUPFAM" id="SSF52540">
    <property type="entry name" value="P-loop containing nucleoside triphosphate hydrolases"/>
    <property type="match status" value="1"/>
</dbReference>
<evidence type="ECO:0000259" key="3">
    <source>
        <dbReference type="PROSITE" id="PS50011"/>
    </source>
</evidence>
<feature type="domain" description="GGDEF" evidence="4">
    <location>
        <begin position="1535"/>
        <end position="1676"/>
    </location>
</feature>
<dbReference type="InterPro" id="IPR003018">
    <property type="entry name" value="GAF"/>
</dbReference>
<dbReference type="SMART" id="SM00220">
    <property type="entry name" value="S_TKc"/>
    <property type="match status" value="1"/>
</dbReference>
<dbReference type="PANTHER" id="PTHR43642">
    <property type="entry name" value="HYBRID SIGNAL TRANSDUCTION HISTIDINE KINASE G"/>
    <property type="match status" value="1"/>
</dbReference>
<dbReference type="PROSITE" id="PS00109">
    <property type="entry name" value="PROTEIN_KINASE_TYR"/>
    <property type="match status" value="1"/>
</dbReference>
<gene>
    <name evidence="5" type="ORF">CC117_19280</name>
</gene>
<evidence type="ECO:0000256" key="1">
    <source>
        <dbReference type="ARBA" id="ARBA00004167"/>
    </source>
</evidence>
<dbReference type="Pfam" id="PF00069">
    <property type="entry name" value="Pkinase"/>
    <property type="match status" value="1"/>
</dbReference>
<dbReference type="FunFam" id="3.30.70.270:FF:000001">
    <property type="entry name" value="Diguanylate cyclase domain protein"/>
    <property type="match status" value="1"/>
</dbReference>
<evidence type="ECO:0000256" key="2">
    <source>
        <dbReference type="SAM" id="Coils"/>
    </source>
</evidence>
<dbReference type="InterPro" id="IPR029787">
    <property type="entry name" value="Nucleotide_cyclase"/>
</dbReference>
<name>A0A1S1QQ22_9ACTN</name>
<dbReference type="Gene3D" id="3.30.450.40">
    <property type="match status" value="1"/>
</dbReference>
<comment type="subcellular location">
    <subcellularLocation>
        <location evidence="1">Membrane</location>
        <topology evidence="1">Single-pass membrane protein</topology>
    </subcellularLocation>
</comment>
<dbReference type="CDD" id="cd01949">
    <property type="entry name" value="GGDEF"/>
    <property type="match status" value="1"/>
</dbReference>
<keyword evidence="5" id="KW-0808">Transferase</keyword>
<dbReference type="Gene3D" id="1.10.510.10">
    <property type="entry name" value="Transferase(Phosphotransferase) domain 1"/>
    <property type="match status" value="1"/>
</dbReference>
<keyword evidence="5" id="KW-0418">Kinase</keyword>
<feature type="domain" description="Protein kinase" evidence="3">
    <location>
        <begin position="1"/>
        <end position="298"/>
    </location>
</feature>
<dbReference type="SUPFAM" id="SSF55073">
    <property type="entry name" value="Nucleotide cyclase"/>
    <property type="match status" value="1"/>
</dbReference>
<dbReference type="SUPFAM" id="SSF56112">
    <property type="entry name" value="Protein kinase-like (PK-like)"/>
    <property type="match status" value="1"/>
</dbReference>
<dbReference type="InterPro" id="IPR027417">
    <property type="entry name" value="P-loop_NTPase"/>
</dbReference>
<dbReference type="GO" id="GO:0005524">
    <property type="term" value="F:ATP binding"/>
    <property type="evidence" value="ECO:0007669"/>
    <property type="project" value="InterPro"/>
</dbReference>
<dbReference type="GO" id="GO:0016020">
    <property type="term" value="C:membrane"/>
    <property type="evidence" value="ECO:0007669"/>
    <property type="project" value="UniProtKB-SubCell"/>
</dbReference>
<dbReference type="InterPro" id="IPR053159">
    <property type="entry name" value="Hybrid_Histidine_Kinase"/>
</dbReference>
<dbReference type="Pfam" id="PF00990">
    <property type="entry name" value="GGDEF"/>
    <property type="match status" value="1"/>
</dbReference>
<dbReference type="SMART" id="SM00267">
    <property type="entry name" value="GGDEF"/>
    <property type="match status" value="1"/>
</dbReference>
<dbReference type="InterPro" id="IPR008266">
    <property type="entry name" value="Tyr_kinase_AS"/>
</dbReference>
<dbReference type="CDD" id="cd14014">
    <property type="entry name" value="STKc_PknB_like"/>
    <property type="match status" value="1"/>
</dbReference>
<evidence type="ECO:0000313" key="5">
    <source>
        <dbReference type="EMBL" id="OHV35807.1"/>
    </source>
</evidence>
<keyword evidence="5" id="KW-0723">Serine/threonine-protein kinase</keyword>
<dbReference type="InterPro" id="IPR000160">
    <property type="entry name" value="GGDEF_dom"/>
</dbReference>
<evidence type="ECO:0000259" key="4">
    <source>
        <dbReference type="PROSITE" id="PS50887"/>
    </source>
</evidence>
<dbReference type="EMBL" id="MBLM01000120">
    <property type="protein sequence ID" value="OHV35807.1"/>
    <property type="molecule type" value="Genomic_DNA"/>
</dbReference>
<dbReference type="PANTHER" id="PTHR43642:SF1">
    <property type="entry name" value="HYBRID SIGNAL TRANSDUCTION HISTIDINE KINASE G"/>
    <property type="match status" value="1"/>
</dbReference>
<dbReference type="PROSITE" id="PS50011">
    <property type="entry name" value="PROTEIN_KINASE_DOM"/>
    <property type="match status" value="1"/>
</dbReference>
<reference evidence="6" key="1">
    <citation type="submission" date="2016-07" db="EMBL/GenBank/DDBJ databases">
        <title>Sequence Frankia sp. strain CcI1.17.</title>
        <authorList>
            <person name="Ghodhbane-Gtari F."/>
            <person name="Swanson E."/>
            <person name="Gueddou A."/>
            <person name="Morris K."/>
            <person name="Hezbri K."/>
            <person name="Ktari A."/>
            <person name="Nouioui I."/>
            <person name="Abebe-Akele F."/>
            <person name="Simpson S."/>
            <person name="Thomas K."/>
            <person name="Gtari M."/>
            <person name="Tisa L.S."/>
            <person name="Hurst S."/>
        </authorList>
    </citation>
    <scope>NUCLEOTIDE SEQUENCE [LARGE SCALE GENOMIC DNA]</scope>
    <source>
        <strain evidence="6">Cc1.17</strain>
    </source>
</reference>
<keyword evidence="2" id="KW-0175">Coiled coil</keyword>
<comment type="caution">
    <text evidence="5">The sequence shown here is derived from an EMBL/GenBank/DDBJ whole genome shotgun (WGS) entry which is preliminary data.</text>
</comment>
<dbReference type="GO" id="GO:0004674">
    <property type="term" value="F:protein serine/threonine kinase activity"/>
    <property type="evidence" value="ECO:0007669"/>
    <property type="project" value="UniProtKB-KW"/>
</dbReference>
<protein>
    <submittedName>
        <fullName evidence="5">Serine/threonine protein kinase</fullName>
    </submittedName>
</protein>
<proteinExistence type="predicted"/>
<dbReference type="RefSeq" id="WP_071085506.1">
    <property type="nucleotide sequence ID" value="NZ_MBLM01000120.1"/>
</dbReference>
<organism evidence="5 6">
    <name type="scientific">Parafrankia colletiae</name>
    <dbReference type="NCBI Taxonomy" id="573497"/>
    <lineage>
        <taxon>Bacteria</taxon>
        <taxon>Bacillati</taxon>
        <taxon>Actinomycetota</taxon>
        <taxon>Actinomycetes</taxon>
        <taxon>Frankiales</taxon>
        <taxon>Frankiaceae</taxon>
        <taxon>Parafrankia</taxon>
    </lineage>
</organism>
<dbReference type="InterPro" id="IPR041664">
    <property type="entry name" value="AAA_16"/>
</dbReference>